<dbReference type="EMBL" id="FOUB01000004">
    <property type="protein sequence ID" value="SFL78293.1"/>
    <property type="molecule type" value="Genomic_DNA"/>
</dbReference>
<dbReference type="RefSeq" id="WP_074903468.1">
    <property type="nucleotide sequence ID" value="NZ_FOUB01000004.1"/>
</dbReference>
<sequence>MSPPNHPQTESIDTPCGASLNHLDQTGRIQKAWRSNKIIVAILEKVAITKNLYHLGLSSRAPPRAPAQVVDPFEPI</sequence>
<dbReference type="Proteomes" id="UP000183287">
    <property type="component" value="Unassembled WGS sequence"/>
</dbReference>
<evidence type="ECO:0000313" key="2">
    <source>
        <dbReference type="Proteomes" id="UP000183287"/>
    </source>
</evidence>
<organism evidence="1 2">
    <name type="scientific">Nitrosomonas communis</name>
    <dbReference type="NCBI Taxonomy" id="44574"/>
    <lineage>
        <taxon>Bacteria</taxon>
        <taxon>Pseudomonadati</taxon>
        <taxon>Pseudomonadota</taxon>
        <taxon>Betaproteobacteria</taxon>
        <taxon>Nitrosomonadales</taxon>
        <taxon>Nitrosomonadaceae</taxon>
        <taxon>Nitrosomonas</taxon>
    </lineage>
</organism>
<evidence type="ECO:0000313" key="1">
    <source>
        <dbReference type="EMBL" id="SFL78293.1"/>
    </source>
</evidence>
<reference evidence="2" key="1">
    <citation type="submission" date="2016-10" db="EMBL/GenBank/DDBJ databases">
        <authorList>
            <person name="Varghese N."/>
            <person name="Submissions S."/>
        </authorList>
    </citation>
    <scope>NUCLEOTIDE SEQUENCE [LARGE SCALE GENOMIC DNA]</scope>
    <source>
        <strain evidence="2">Nm44</strain>
    </source>
</reference>
<name>A0A1I4KI73_9PROT</name>
<dbReference type="AlphaFoldDB" id="A0A1I4KI73"/>
<keyword evidence="2" id="KW-1185">Reference proteome</keyword>
<dbReference type="OrthoDB" id="8548768at2"/>
<accession>A0A1I4KI73</accession>
<proteinExistence type="predicted"/>
<gene>
    <name evidence="1" type="ORF">SAMN05421863_100467</name>
</gene>
<protein>
    <submittedName>
        <fullName evidence="1">Uncharacterized protein</fullName>
    </submittedName>
</protein>